<accession>A0A0D7AGS3</accession>
<sequence length="321" mass="35944">MGRSKKLKAALKNQQSRLKVKEKAEKAASDVANRKRGPPGGNSKNKRSNLPAPLRRTVPFNSADRILLIGEGNFSYAIALLRDPPPELAPLVPVNVVATAYDTEDECYAKYPDSAQKNVSELRERGVLVIFGVDATCLEKQASLKGRRFERIVWNFPHAGKGIADQDRNILSNQVLLLDFFRSAAPFLVTGPIPVIGVLRKMRKKDEDDDENSGRSDEEPEDGSDAPKTARGTLLVTLRNVPPYTLWLNMDRDVPRLAKNPPARTTGSRSNPSYALLRSFVFHRQMWEGYEHRMTKGERAHGTGKTGESGEDRTWEFYLKD</sequence>
<name>A0A0D7AGS3_9AGAR</name>
<dbReference type="Proteomes" id="UP000054144">
    <property type="component" value="Unassembled WGS sequence"/>
</dbReference>
<dbReference type="OrthoDB" id="273345at2759"/>
<dbReference type="GO" id="GO:0070475">
    <property type="term" value="P:rRNA base methylation"/>
    <property type="evidence" value="ECO:0007669"/>
    <property type="project" value="InterPro"/>
</dbReference>
<dbReference type="Pfam" id="PF10354">
    <property type="entry name" value="BMT5-like"/>
    <property type="match status" value="1"/>
</dbReference>
<dbReference type="GO" id="GO:0005737">
    <property type="term" value="C:cytoplasm"/>
    <property type="evidence" value="ECO:0007669"/>
    <property type="project" value="TreeGrafter"/>
</dbReference>
<evidence type="ECO:0000313" key="4">
    <source>
        <dbReference type="Proteomes" id="UP000054144"/>
    </source>
</evidence>
<reference evidence="3 4" key="1">
    <citation type="journal article" date="2015" name="Fungal Genet. Biol.">
        <title>Evolution of novel wood decay mechanisms in Agaricales revealed by the genome sequences of Fistulina hepatica and Cylindrobasidium torrendii.</title>
        <authorList>
            <person name="Floudas D."/>
            <person name="Held B.W."/>
            <person name="Riley R."/>
            <person name="Nagy L.G."/>
            <person name="Koehler G."/>
            <person name="Ransdell A.S."/>
            <person name="Younus H."/>
            <person name="Chow J."/>
            <person name="Chiniquy J."/>
            <person name="Lipzen A."/>
            <person name="Tritt A."/>
            <person name="Sun H."/>
            <person name="Haridas S."/>
            <person name="LaButti K."/>
            <person name="Ohm R.A."/>
            <person name="Kues U."/>
            <person name="Blanchette R.A."/>
            <person name="Grigoriev I.V."/>
            <person name="Minto R.E."/>
            <person name="Hibbett D.S."/>
        </authorList>
    </citation>
    <scope>NUCLEOTIDE SEQUENCE [LARGE SCALE GENOMIC DNA]</scope>
    <source>
        <strain evidence="3 4">ATCC 64428</strain>
    </source>
</reference>
<keyword evidence="4" id="KW-1185">Reference proteome</keyword>
<gene>
    <name evidence="3" type="ORF">FISHEDRAFT_38857</name>
</gene>
<evidence type="ECO:0000259" key="2">
    <source>
        <dbReference type="Pfam" id="PF10354"/>
    </source>
</evidence>
<feature type="region of interest" description="Disordered" evidence="1">
    <location>
        <begin position="1"/>
        <end position="55"/>
    </location>
</feature>
<dbReference type="InterPro" id="IPR019446">
    <property type="entry name" value="BMT5-like"/>
</dbReference>
<dbReference type="PANTHER" id="PTHR11538:SF26">
    <property type="entry name" value="FERREDOXIN-FOLD ANTICODON-BINDING DOMAIN-CONTAINING PROTEIN 1"/>
    <property type="match status" value="1"/>
</dbReference>
<evidence type="ECO:0000313" key="3">
    <source>
        <dbReference type="EMBL" id="KIY50491.1"/>
    </source>
</evidence>
<organism evidence="3 4">
    <name type="scientific">Fistulina hepatica ATCC 64428</name>
    <dbReference type="NCBI Taxonomy" id="1128425"/>
    <lineage>
        <taxon>Eukaryota</taxon>
        <taxon>Fungi</taxon>
        <taxon>Dikarya</taxon>
        <taxon>Basidiomycota</taxon>
        <taxon>Agaricomycotina</taxon>
        <taxon>Agaricomycetes</taxon>
        <taxon>Agaricomycetidae</taxon>
        <taxon>Agaricales</taxon>
        <taxon>Fistulinaceae</taxon>
        <taxon>Fistulina</taxon>
    </lineage>
</organism>
<feature type="domain" description="25S rRNA (uridine-N(3))-methyltransferase BMT5-like" evidence="2">
    <location>
        <begin position="67"/>
        <end position="293"/>
    </location>
</feature>
<feature type="compositionally biased region" description="Basic and acidic residues" evidence="1">
    <location>
        <begin position="19"/>
        <end position="28"/>
    </location>
</feature>
<dbReference type="AlphaFoldDB" id="A0A0D7AGS3"/>
<dbReference type="GO" id="GO:0070042">
    <property type="term" value="F:rRNA (uridine-N3-)-methyltransferase activity"/>
    <property type="evidence" value="ECO:0007669"/>
    <property type="project" value="InterPro"/>
</dbReference>
<proteinExistence type="predicted"/>
<protein>
    <recommendedName>
        <fullName evidence="2">25S rRNA (uridine-N(3))-methyltransferase BMT5-like domain-containing protein</fullName>
    </recommendedName>
</protein>
<feature type="region of interest" description="Disordered" evidence="1">
    <location>
        <begin position="203"/>
        <end position="233"/>
    </location>
</feature>
<dbReference type="EMBL" id="KN881675">
    <property type="protein sequence ID" value="KIY50491.1"/>
    <property type="molecule type" value="Genomic_DNA"/>
</dbReference>
<evidence type="ECO:0000256" key="1">
    <source>
        <dbReference type="SAM" id="MobiDB-lite"/>
    </source>
</evidence>
<dbReference type="PANTHER" id="PTHR11538">
    <property type="entry name" value="PHENYLALANYL-TRNA SYNTHETASE"/>
    <property type="match status" value="1"/>
</dbReference>